<dbReference type="EMBL" id="ATMH01010007">
    <property type="protein sequence ID" value="EPY18280.1"/>
    <property type="molecule type" value="Genomic_DNA"/>
</dbReference>
<reference evidence="2 3" key="1">
    <citation type="journal article" date="2013" name="PLoS ONE">
        <title>Predicting the Proteins of Angomonas deanei, Strigomonas culicis and Their Respective Endosymbionts Reveals New Aspects of the Trypanosomatidae Family.</title>
        <authorList>
            <person name="Motta M.C."/>
            <person name="Martins A.C."/>
            <person name="de Souza S.S."/>
            <person name="Catta-Preta C.M."/>
            <person name="Silva R."/>
            <person name="Klein C.C."/>
            <person name="de Almeida L.G."/>
            <person name="de Lima Cunha O."/>
            <person name="Ciapina L.P."/>
            <person name="Brocchi M."/>
            <person name="Colabardini A.C."/>
            <person name="de Araujo Lima B."/>
            <person name="Machado C.R."/>
            <person name="de Almeida Soares C.M."/>
            <person name="Probst C.M."/>
            <person name="de Menezes C.B."/>
            <person name="Thompson C.E."/>
            <person name="Bartholomeu D.C."/>
            <person name="Gradia D.F."/>
            <person name="Pavoni D.P."/>
            <person name="Grisard E.C."/>
            <person name="Fantinatti-Garboggini F."/>
            <person name="Marchini F.K."/>
            <person name="Rodrigues-Luiz G.F."/>
            <person name="Wagner G."/>
            <person name="Goldman G.H."/>
            <person name="Fietto J.L."/>
            <person name="Elias M.C."/>
            <person name="Goldman M.H."/>
            <person name="Sagot M.F."/>
            <person name="Pereira M."/>
            <person name="Stoco P.H."/>
            <person name="de Mendonca-Neto R.P."/>
            <person name="Teixeira S.M."/>
            <person name="Maciel T.E."/>
            <person name="de Oliveira Mendes T.A."/>
            <person name="Urmenyi T.P."/>
            <person name="de Souza W."/>
            <person name="Schenkman S."/>
            <person name="de Vasconcelos A.T."/>
        </authorList>
    </citation>
    <scope>NUCLEOTIDE SEQUENCE [LARGE SCALE GENOMIC DNA]</scope>
</reference>
<dbReference type="AlphaFoldDB" id="S9V5V0"/>
<dbReference type="Proteomes" id="UP000015354">
    <property type="component" value="Unassembled WGS sequence"/>
</dbReference>
<keyword evidence="3" id="KW-1185">Reference proteome</keyword>
<keyword evidence="1" id="KW-0732">Signal</keyword>
<evidence type="ECO:0000313" key="2">
    <source>
        <dbReference type="EMBL" id="EPY18280.1"/>
    </source>
</evidence>
<proteinExistence type="predicted"/>
<name>S9V5V0_9TRYP</name>
<sequence>MSALLVSRGFLAAVTAAALLLAPLAFTAEAVASGGLGRGASVCFVFLRVTEEPKRRAILWGDAVTHILLSRALCEQKAAAHVVCRMGPP</sequence>
<feature type="signal peptide" evidence="1">
    <location>
        <begin position="1"/>
        <end position="32"/>
    </location>
</feature>
<comment type="caution">
    <text evidence="2">The sequence shown here is derived from an EMBL/GenBank/DDBJ whole genome shotgun (WGS) entry which is preliminary data.</text>
</comment>
<feature type="chain" id="PRO_5004558843" evidence="1">
    <location>
        <begin position="33"/>
        <end position="89"/>
    </location>
</feature>
<evidence type="ECO:0000313" key="3">
    <source>
        <dbReference type="Proteomes" id="UP000015354"/>
    </source>
</evidence>
<gene>
    <name evidence="2" type="ORF">STCU_10082</name>
</gene>
<protein>
    <submittedName>
        <fullName evidence="2">Uncharacterized protein</fullName>
    </submittedName>
</protein>
<accession>S9V5V0</accession>
<organism evidence="2 3">
    <name type="scientific">Strigomonas culicis</name>
    <dbReference type="NCBI Taxonomy" id="28005"/>
    <lineage>
        <taxon>Eukaryota</taxon>
        <taxon>Discoba</taxon>
        <taxon>Euglenozoa</taxon>
        <taxon>Kinetoplastea</taxon>
        <taxon>Metakinetoplastina</taxon>
        <taxon>Trypanosomatida</taxon>
        <taxon>Trypanosomatidae</taxon>
        <taxon>Strigomonadinae</taxon>
        <taxon>Strigomonas</taxon>
    </lineage>
</organism>
<evidence type="ECO:0000256" key="1">
    <source>
        <dbReference type="SAM" id="SignalP"/>
    </source>
</evidence>